<feature type="compositionally biased region" description="Acidic residues" evidence="9">
    <location>
        <begin position="433"/>
        <end position="448"/>
    </location>
</feature>
<dbReference type="Proteomes" id="UP000241890">
    <property type="component" value="Unassembled WGS sequence"/>
</dbReference>
<reference evidence="10 11" key="1">
    <citation type="submission" date="2017-12" db="EMBL/GenBank/DDBJ databases">
        <title>Sequencing, de novo assembly and annotation of complete genome of a new Thraustochytrid species, strain FCC1311.</title>
        <authorList>
            <person name="Sedici K."/>
            <person name="Godart F."/>
            <person name="Aiese Cigliano R."/>
            <person name="Sanseverino W."/>
            <person name="Barakat M."/>
            <person name="Ortet P."/>
            <person name="Marechal E."/>
            <person name="Cagnac O."/>
            <person name="Amato A."/>
        </authorList>
    </citation>
    <scope>NUCLEOTIDE SEQUENCE [LARGE SCALE GENOMIC DNA]</scope>
</reference>
<dbReference type="SUPFAM" id="SSF48452">
    <property type="entry name" value="TPR-like"/>
    <property type="match status" value="1"/>
</dbReference>
<dbReference type="GO" id="GO:0005774">
    <property type="term" value="C:vacuolar membrane"/>
    <property type="evidence" value="ECO:0007669"/>
    <property type="project" value="TreeGrafter"/>
</dbReference>
<dbReference type="GO" id="GO:0031201">
    <property type="term" value="C:SNARE complex"/>
    <property type="evidence" value="ECO:0007669"/>
    <property type="project" value="TreeGrafter"/>
</dbReference>
<comment type="subcellular location">
    <subcellularLocation>
        <location evidence="1">Membrane</location>
        <topology evidence="1">Peripheral membrane protein</topology>
    </subcellularLocation>
</comment>
<evidence type="ECO:0000256" key="9">
    <source>
        <dbReference type="SAM" id="MobiDB-lite"/>
    </source>
</evidence>
<dbReference type="PANTHER" id="PTHR13768:SF2">
    <property type="entry name" value="GAMMA-SOLUBLE NSF ATTACHMENT PROTEIN"/>
    <property type="match status" value="1"/>
</dbReference>
<evidence type="ECO:0000256" key="3">
    <source>
        <dbReference type="ARBA" id="ARBA00022448"/>
    </source>
</evidence>
<gene>
    <name evidence="10" type="ORF">FCC1311_039502</name>
</gene>
<feature type="compositionally biased region" description="Low complexity" evidence="9">
    <location>
        <begin position="386"/>
        <end position="403"/>
    </location>
</feature>
<dbReference type="OrthoDB" id="9984275at2759"/>
<evidence type="ECO:0000256" key="4">
    <source>
        <dbReference type="ARBA" id="ARBA00022892"/>
    </source>
</evidence>
<feature type="compositionally biased region" description="Low complexity" evidence="9">
    <location>
        <begin position="329"/>
        <end position="342"/>
    </location>
</feature>
<feature type="compositionally biased region" description="Pro residues" evidence="9">
    <location>
        <begin position="359"/>
        <end position="385"/>
    </location>
</feature>
<dbReference type="GO" id="GO:0019905">
    <property type="term" value="F:syntaxin binding"/>
    <property type="evidence" value="ECO:0007669"/>
    <property type="project" value="TreeGrafter"/>
</dbReference>
<dbReference type="InterPro" id="IPR011990">
    <property type="entry name" value="TPR-like_helical_dom_sf"/>
</dbReference>
<evidence type="ECO:0000313" key="10">
    <source>
        <dbReference type="EMBL" id="GBG27727.1"/>
    </source>
</evidence>
<organism evidence="10 11">
    <name type="scientific">Hondaea fermentalgiana</name>
    <dbReference type="NCBI Taxonomy" id="2315210"/>
    <lineage>
        <taxon>Eukaryota</taxon>
        <taxon>Sar</taxon>
        <taxon>Stramenopiles</taxon>
        <taxon>Bigyra</taxon>
        <taxon>Labyrinthulomycetes</taxon>
        <taxon>Thraustochytrida</taxon>
        <taxon>Thraustochytriidae</taxon>
        <taxon>Hondaea</taxon>
    </lineage>
</organism>
<protein>
    <recommendedName>
        <fullName evidence="7">Gamma-soluble NSF attachment protein</fullName>
    </recommendedName>
    <alternativeName>
        <fullName evidence="8">N-ethylmaleimide-sensitive factor attachment protein gamma</fullName>
    </alternativeName>
</protein>
<feature type="region of interest" description="Disordered" evidence="9">
    <location>
        <begin position="319"/>
        <end position="448"/>
    </location>
</feature>
<dbReference type="GO" id="GO:0005483">
    <property type="term" value="F:soluble NSF attachment protein activity"/>
    <property type="evidence" value="ECO:0007669"/>
    <property type="project" value="TreeGrafter"/>
</dbReference>
<keyword evidence="11" id="KW-1185">Reference proteome</keyword>
<dbReference type="Gene3D" id="1.25.40.10">
    <property type="entry name" value="Tetratricopeptide repeat domain"/>
    <property type="match status" value="1"/>
</dbReference>
<keyword evidence="5" id="KW-0653">Protein transport</keyword>
<dbReference type="Pfam" id="PF14938">
    <property type="entry name" value="SNAP"/>
    <property type="match status" value="1"/>
</dbReference>
<keyword evidence="4" id="KW-0931">ER-Golgi transport</keyword>
<dbReference type="InParanoid" id="A0A2R5G9L3"/>
<accession>A0A2R5G9L3</accession>
<dbReference type="EMBL" id="BEYU01000035">
    <property type="protein sequence ID" value="GBG27727.1"/>
    <property type="molecule type" value="Genomic_DNA"/>
</dbReference>
<sequence>MSALSAARKHAATAKSALKTSMFKWSPDYVSAAHAYEKAAISFKAAGEPAESAEAYEKAAEAHAKAENEAGAAKCWESAADIRLGFFRDQSKGIEGGLAEAKAAAALFGQAAMVYREEGMAAQASSALTKKGQALADGAASLPEAHKERDPLLTEALQNMLAACEVLELHNKLVFSKDTYRNALNLVVKMRRWGDAIQVLSKMIPVYKDLNQTSGSHKLRLSAVIIHLQRNDLTAARAAFREGFDDADYLRSEECAAAEDLLRAWEALDVDEVRAVIARPVFTFLERQVALVARDLSPYNASAQGRDEPLMASPLAALDAKTEPVSSSETLQAAAPTAEAQAVSEEDPNRAGLFARKPAPAPAPAPAPTEPPAAVPVAAPAPAPALAPSSVPEASPAASVPTAELADATQAVSDEEPRQSTAGPKSHVQAEVAADDADEDEDDLAFLR</sequence>
<dbReference type="GO" id="GO:0006886">
    <property type="term" value="P:intracellular protein transport"/>
    <property type="evidence" value="ECO:0007669"/>
    <property type="project" value="InterPro"/>
</dbReference>
<evidence type="ECO:0000256" key="2">
    <source>
        <dbReference type="ARBA" id="ARBA00010050"/>
    </source>
</evidence>
<comment type="similarity">
    <text evidence="2">Belongs to the SNAP family.</text>
</comment>
<evidence type="ECO:0000256" key="5">
    <source>
        <dbReference type="ARBA" id="ARBA00022927"/>
    </source>
</evidence>
<comment type="caution">
    <text evidence="10">The sequence shown here is derived from an EMBL/GenBank/DDBJ whole genome shotgun (WGS) entry which is preliminary data.</text>
</comment>
<evidence type="ECO:0000256" key="8">
    <source>
        <dbReference type="ARBA" id="ARBA00042485"/>
    </source>
</evidence>
<evidence type="ECO:0000256" key="1">
    <source>
        <dbReference type="ARBA" id="ARBA00004170"/>
    </source>
</evidence>
<dbReference type="GO" id="GO:0016192">
    <property type="term" value="P:vesicle-mediated transport"/>
    <property type="evidence" value="ECO:0007669"/>
    <property type="project" value="UniProtKB-KW"/>
</dbReference>
<evidence type="ECO:0000313" key="11">
    <source>
        <dbReference type="Proteomes" id="UP000241890"/>
    </source>
</evidence>
<evidence type="ECO:0000256" key="6">
    <source>
        <dbReference type="ARBA" id="ARBA00023136"/>
    </source>
</evidence>
<keyword evidence="3" id="KW-0813">Transport</keyword>
<dbReference type="AlphaFoldDB" id="A0A2R5G9L3"/>
<proteinExistence type="inferred from homology"/>
<name>A0A2R5G9L3_9STRA</name>
<evidence type="ECO:0000256" key="7">
    <source>
        <dbReference type="ARBA" id="ARBA00040047"/>
    </source>
</evidence>
<keyword evidence="6" id="KW-0472">Membrane</keyword>
<dbReference type="PANTHER" id="PTHR13768">
    <property type="entry name" value="SOLUBLE NSF ATTACHMENT PROTEIN SNAP"/>
    <property type="match status" value="1"/>
</dbReference>
<dbReference type="InterPro" id="IPR000744">
    <property type="entry name" value="NSF_attach"/>
</dbReference>